<dbReference type="Proteomes" id="UP000324897">
    <property type="component" value="Chromosome 7"/>
</dbReference>
<dbReference type="InterPro" id="IPR001841">
    <property type="entry name" value="Znf_RING"/>
</dbReference>
<evidence type="ECO:0000256" key="12">
    <source>
        <dbReference type="PROSITE-ProRule" id="PRU00175"/>
    </source>
</evidence>
<evidence type="ECO:0000259" key="14">
    <source>
        <dbReference type="PROSITE" id="PS50089"/>
    </source>
</evidence>
<organism evidence="16 17">
    <name type="scientific">Eragrostis curvula</name>
    <name type="common">weeping love grass</name>
    <dbReference type="NCBI Taxonomy" id="38414"/>
    <lineage>
        <taxon>Eukaryota</taxon>
        <taxon>Viridiplantae</taxon>
        <taxon>Streptophyta</taxon>
        <taxon>Embryophyta</taxon>
        <taxon>Tracheophyta</taxon>
        <taxon>Spermatophyta</taxon>
        <taxon>Magnoliopsida</taxon>
        <taxon>Liliopsida</taxon>
        <taxon>Poales</taxon>
        <taxon>Poaceae</taxon>
        <taxon>PACMAD clade</taxon>
        <taxon>Chloridoideae</taxon>
        <taxon>Eragrostideae</taxon>
        <taxon>Eragrostidinae</taxon>
        <taxon>Eragrostis</taxon>
    </lineage>
</organism>
<feature type="compositionally biased region" description="Polar residues" evidence="13">
    <location>
        <begin position="106"/>
        <end position="116"/>
    </location>
</feature>
<dbReference type="EMBL" id="RWGY01000029">
    <property type="protein sequence ID" value="TVU17073.1"/>
    <property type="molecule type" value="Genomic_DNA"/>
</dbReference>
<comment type="function">
    <text evidence="3">Might act as an E3 ubiquitin-protein ligase, or as part of E3 complex, which accepts ubiquitin from specific E2 ubiquitin-conjugating enzymes and then transfers it to substrates.</text>
</comment>
<feature type="region of interest" description="Disordered" evidence="13">
    <location>
        <begin position="87"/>
        <end position="116"/>
    </location>
</feature>
<evidence type="ECO:0000256" key="1">
    <source>
        <dbReference type="ARBA" id="ARBA00001798"/>
    </source>
</evidence>
<evidence type="ECO:0000256" key="10">
    <source>
        <dbReference type="ARBA" id="ARBA00022786"/>
    </source>
</evidence>
<comment type="cofactor">
    <cofactor evidence="2">
        <name>Zn(2+)</name>
        <dbReference type="ChEBI" id="CHEBI:29105"/>
    </cofactor>
</comment>
<evidence type="ECO:0000256" key="6">
    <source>
        <dbReference type="ARBA" id="ARBA00022679"/>
    </source>
</evidence>
<dbReference type="GO" id="GO:0008270">
    <property type="term" value="F:zinc ion binding"/>
    <property type="evidence" value="ECO:0007669"/>
    <property type="project" value="UniProtKB-KW"/>
</dbReference>
<reference evidence="16 17" key="1">
    <citation type="journal article" date="2019" name="Sci. Rep.">
        <title>A high-quality genome of Eragrostis curvula grass provides insights into Poaceae evolution and supports new strategies to enhance forage quality.</title>
        <authorList>
            <person name="Carballo J."/>
            <person name="Santos B.A.C.M."/>
            <person name="Zappacosta D."/>
            <person name="Garbus I."/>
            <person name="Selva J.P."/>
            <person name="Gallo C.A."/>
            <person name="Diaz A."/>
            <person name="Albertini E."/>
            <person name="Caccamo M."/>
            <person name="Echenique V."/>
        </authorList>
    </citation>
    <scope>NUCLEOTIDE SEQUENCE [LARGE SCALE GENOMIC DNA]</scope>
    <source>
        <strain evidence="17">cv. Victoria</strain>
        <tissue evidence="16">Leaf</tissue>
    </source>
</reference>
<accession>A0A5J9U0A1</accession>
<dbReference type="SMART" id="SM00647">
    <property type="entry name" value="IBR"/>
    <property type="match status" value="1"/>
</dbReference>
<protein>
    <recommendedName>
        <fullName evidence="5">RBR-type E3 ubiquitin transferase</fullName>
        <ecNumber evidence="5">2.3.2.31</ecNumber>
    </recommendedName>
</protein>
<name>A0A5J9U0A1_9POAL</name>
<feature type="domain" description="RING-type" evidence="14">
    <location>
        <begin position="125"/>
        <end position="170"/>
    </location>
</feature>
<evidence type="ECO:0000313" key="16">
    <source>
        <dbReference type="EMBL" id="TVU17073.1"/>
    </source>
</evidence>
<evidence type="ECO:0000256" key="13">
    <source>
        <dbReference type="SAM" id="MobiDB-lite"/>
    </source>
</evidence>
<evidence type="ECO:0000256" key="9">
    <source>
        <dbReference type="ARBA" id="ARBA00022771"/>
    </source>
</evidence>
<evidence type="ECO:0000256" key="5">
    <source>
        <dbReference type="ARBA" id="ARBA00012251"/>
    </source>
</evidence>
<dbReference type="InterPro" id="IPR013083">
    <property type="entry name" value="Znf_RING/FYVE/PHD"/>
</dbReference>
<keyword evidence="7" id="KW-0479">Metal-binding</keyword>
<comment type="similarity">
    <text evidence="4">Belongs to the RBR family. Ariadne subfamily.</text>
</comment>
<evidence type="ECO:0000256" key="3">
    <source>
        <dbReference type="ARBA" id="ARBA00003976"/>
    </source>
</evidence>
<keyword evidence="8" id="KW-0677">Repeat</keyword>
<evidence type="ECO:0000256" key="8">
    <source>
        <dbReference type="ARBA" id="ARBA00022737"/>
    </source>
</evidence>
<dbReference type="InterPro" id="IPR002867">
    <property type="entry name" value="IBR_dom"/>
</dbReference>
<comment type="catalytic activity">
    <reaction evidence="1">
        <text>[E2 ubiquitin-conjugating enzyme]-S-ubiquitinyl-L-cysteine + [acceptor protein]-L-lysine = [E2 ubiquitin-conjugating enzyme]-L-cysteine + [acceptor protein]-N(6)-ubiquitinyl-L-lysine.</text>
        <dbReference type="EC" id="2.3.2.31"/>
    </reaction>
</comment>
<dbReference type="InterPro" id="IPR044066">
    <property type="entry name" value="TRIAD_supradom"/>
</dbReference>
<dbReference type="PROSITE" id="PS50089">
    <property type="entry name" value="ZF_RING_2"/>
    <property type="match status" value="1"/>
</dbReference>
<dbReference type="Gene3D" id="1.20.120.1750">
    <property type="match status" value="1"/>
</dbReference>
<dbReference type="SUPFAM" id="SSF57850">
    <property type="entry name" value="RING/U-box"/>
    <property type="match status" value="3"/>
</dbReference>
<dbReference type="CDD" id="cd22582">
    <property type="entry name" value="BRcat_RBR_unk"/>
    <property type="match status" value="1"/>
</dbReference>
<gene>
    <name evidence="16" type="ORF">EJB05_33085</name>
</gene>
<evidence type="ECO:0000256" key="11">
    <source>
        <dbReference type="ARBA" id="ARBA00022833"/>
    </source>
</evidence>
<dbReference type="PROSITE" id="PS51873">
    <property type="entry name" value="TRIAD"/>
    <property type="match status" value="1"/>
</dbReference>
<dbReference type="Gene3D" id="3.30.40.10">
    <property type="entry name" value="Zinc/RING finger domain, C3HC4 (zinc finger)"/>
    <property type="match status" value="1"/>
</dbReference>
<feature type="domain" description="RING-type" evidence="15">
    <location>
        <begin position="121"/>
        <end position="314"/>
    </location>
</feature>
<dbReference type="Pfam" id="PF01485">
    <property type="entry name" value="IBR"/>
    <property type="match status" value="1"/>
</dbReference>
<dbReference type="AlphaFoldDB" id="A0A5J9U0A1"/>
<comment type="caution">
    <text evidence="16">The sequence shown here is derived from an EMBL/GenBank/DDBJ whole genome shotgun (WGS) entry which is preliminary data.</text>
</comment>
<keyword evidence="11" id="KW-0862">Zinc</keyword>
<sequence length="314" mass="34157">METPIAVAKTKRRRRSSCNPMEASAVAAAKIDLNFPICISSDDEEDGPIYISSDDDEEGGRAAAEVIEIQDPVPLSSITTANSALLASGSSSSPAAADRKGKRKLSSQGESSAPTRSSCWDEFYCTICMEILPSALKFSVGSCRHAFCVSCTVQYIAAKVGENVVHVRCPDPGCRDGVVELEDCRGLIPSDLLGKWDLKLCESAVLGGAASTKVCYCPFRDCSAPLLADRAGEGVVSSIPEVDCPHCRRLFCARCMVPWHDGVGCEEFQGLGEHERGREDVMLRRLAGARRWQRCPQCRMYVERSQGCPFMRCR</sequence>
<evidence type="ECO:0000259" key="15">
    <source>
        <dbReference type="PROSITE" id="PS51873"/>
    </source>
</evidence>
<keyword evidence="9 12" id="KW-0863">Zinc-finger</keyword>
<dbReference type="Gramene" id="TVU17073">
    <property type="protein sequence ID" value="TVU17073"/>
    <property type="gene ID" value="EJB05_33085"/>
</dbReference>
<evidence type="ECO:0000256" key="7">
    <source>
        <dbReference type="ARBA" id="ARBA00022723"/>
    </source>
</evidence>
<dbReference type="EC" id="2.3.2.31" evidence="5"/>
<dbReference type="FunFam" id="3.30.40.10:FF:000230">
    <property type="entry name" value="RBR-type E3 ubiquitin transferase"/>
    <property type="match status" value="1"/>
</dbReference>
<feature type="compositionally biased region" description="Low complexity" evidence="13">
    <location>
        <begin position="87"/>
        <end position="96"/>
    </location>
</feature>
<dbReference type="PANTHER" id="PTHR11685">
    <property type="entry name" value="RBR FAMILY RING FINGER AND IBR DOMAIN-CONTAINING"/>
    <property type="match status" value="1"/>
</dbReference>
<evidence type="ECO:0000256" key="4">
    <source>
        <dbReference type="ARBA" id="ARBA00005884"/>
    </source>
</evidence>
<evidence type="ECO:0000256" key="2">
    <source>
        <dbReference type="ARBA" id="ARBA00001947"/>
    </source>
</evidence>
<feature type="region of interest" description="Disordered" evidence="13">
    <location>
        <begin position="1"/>
        <end position="21"/>
    </location>
</feature>
<dbReference type="OrthoDB" id="611966at2759"/>
<dbReference type="GO" id="GO:0061630">
    <property type="term" value="F:ubiquitin protein ligase activity"/>
    <property type="evidence" value="ECO:0007669"/>
    <property type="project" value="UniProtKB-EC"/>
</dbReference>
<evidence type="ECO:0000313" key="17">
    <source>
        <dbReference type="Proteomes" id="UP000324897"/>
    </source>
</evidence>
<keyword evidence="10" id="KW-0833">Ubl conjugation pathway</keyword>
<keyword evidence="6" id="KW-0808">Transferase</keyword>
<dbReference type="GO" id="GO:0016567">
    <property type="term" value="P:protein ubiquitination"/>
    <property type="evidence" value="ECO:0007669"/>
    <property type="project" value="InterPro"/>
</dbReference>
<keyword evidence="17" id="KW-1185">Reference proteome</keyword>
<proteinExistence type="inferred from homology"/>
<dbReference type="InterPro" id="IPR031127">
    <property type="entry name" value="E3_UB_ligase_RBR"/>
</dbReference>